<dbReference type="Proteomes" id="UP000298663">
    <property type="component" value="Unassembled WGS sequence"/>
</dbReference>
<dbReference type="OrthoDB" id="6221744at2759"/>
<dbReference type="InterPro" id="IPR018783">
    <property type="entry name" value="TF_ENY2"/>
</dbReference>
<comment type="caution">
    <text evidence="1">The sequence shown here is derived from an EMBL/GenBank/DDBJ whole genome shotgun (WGS) entry which is preliminary data.</text>
</comment>
<proteinExistence type="predicted"/>
<accession>A0A4U5PIV7</accession>
<dbReference type="GO" id="GO:0005643">
    <property type="term" value="C:nuclear pore"/>
    <property type="evidence" value="ECO:0007669"/>
    <property type="project" value="InterPro"/>
</dbReference>
<dbReference type="PANTHER" id="PTHR12514">
    <property type="entry name" value="ENHANCER OF YELLOW 2 TRANSCRIPTION FACTOR"/>
    <property type="match status" value="1"/>
</dbReference>
<dbReference type="GO" id="GO:0006406">
    <property type="term" value="P:mRNA export from nucleus"/>
    <property type="evidence" value="ECO:0007669"/>
    <property type="project" value="InterPro"/>
</dbReference>
<organism evidence="1 2">
    <name type="scientific">Steinernema carpocapsae</name>
    <name type="common">Entomopathogenic nematode</name>
    <dbReference type="NCBI Taxonomy" id="34508"/>
    <lineage>
        <taxon>Eukaryota</taxon>
        <taxon>Metazoa</taxon>
        <taxon>Ecdysozoa</taxon>
        <taxon>Nematoda</taxon>
        <taxon>Chromadorea</taxon>
        <taxon>Rhabditida</taxon>
        <taxon>Tylenchina</taxon>
        <taxon>Panagrolaimomorpha</taxon>
        <taxon>Strongyloidoidea</taxon>
        <taxon>Steinernematidae</taxon>
        <taxon>Steinernema</taxon>
    </lineage>
</organism>
<reference evidence="1 2" key="1">
    <citation type="journal article" date="2015" name="Genome Biol.">
        <title>Comparative genomics of Steinernema reveals deeply conserved gene regulatory networks.</title>
        <authorList>
            <person name="Dillman A.R."/>
            <person name="Macchietto M."/>
            <person name="Porter C.F."/>
            <person name="Rogers A."/>
            <person name="Williams B."/>
            <person name="Antoshechkin I."/>
            <person name="Lee M.M."/>
            <person name="Goodwin Z."/>
            <person name="Lu X."/>
            <person name="Lewis E.E."/>
            <person name="Goodrich-Blair H."/>
            <person name="Stock S.P."/>
            <person name="Adams B.J."/>
            <person name="Sternberg P.W."/>
            <person name="Mortazavi A."/>
        </authorList>
    </citation>
    <scope>NUCLEOTIDE SEQUENCE [LARGE SCALE GENOMIC DNA]</scope>
    <source>
        <strain evidence="1 2">ALL</strain>
    </source>
</reference>
<dbReference type="STRING" id="34508.A0A4U5PIV7"/>
<keyword evidence="2" id="KW-1185">Reference proteome</keyword>
<sequence>MNTHDFFYQRCAEFLFDESRERQHIQALIEQRLTECGWAAAAELKIREYFRTRGKEKVDIAEIVADVKKNTPIPENVKEEIIDRISEFVRRKLMDLDRSMCHN</sequence>
<dbReference type="GO" id="GO:0003713">
    <property type="term" value="F:transcription coactivator activity"/>
    <property type="evidence" value="ECO:0007669"/>
    <property type="project" value="InterPro"/>
</dbReference>
<protein>
    <recommendedName>
        <fullName evidence="3">Transcription and mRNA export factor ENY2</fullName>
    </recommendedName>
</protein>
<evidence type="ECO:0000313" key="1">
    <source>
        <dbReference type="EMBL" id="TKR96510.1"/>
    </source>
</evidence>
<evidence type="ECO:0008006" key="3">
    <source>
        <dbReference type="Google" id="ProtNLM"/>
    </source>
</evidence>
<dbReference type="GO" id="GO:0000124">
    <property type="term" value="C:SAGA complex"/>
    <property type="evidence" value="ECO:0007669"/>
    <property type="project" value="InterPro"/>
</dbReference>
<dbReference type="AlphaFoldDB" id="A0A4U5PIV7"/>
<dbReference type="EMBL" id="AZBU02000002">
    <property type="protein sequence ID" value="TKR96510.1"/>
    <property type="molecule type" value="Genomic_DNA"/>
</dbReference>
<dbReference type="InterPro" id="IPR038212">
    <property type="entry name" value="TF_EnY2_sf"/>
</dbReference>
<evidence type="ECO:0000313" key="2">
    <source>
        <dbReference type="Proteomes" id="UP000298663"/>
    </source>
</evidence>
<reference evidence="1 2" key="2">
    <citation type="journal article" date="2019" name="G3 (Bethesda)">
        <title>Hybrid Assembly of the Genome of the Entomopathogenic Nematode Steinernema carpocapsae Identifies the X-Chromosome.</title>
        <authorList>
            <person name="Serra L."/>
            <person name="Macchietto M."/>
            <person name="Macias-Munoz A."/>
            <person name="McGill C.J."/>
            <person name="Rodriguez I.M."/>
            <person name="Rodriguez B."/>
            <person name="Murad R."/>
            <person name="Mortazavi A."/>
        </authorList>
    </citation>
    <scope>NUCLEOTIDE SEQUENCE [LARGE SCALE GENOMIC DNA]</scope>
    <source>
        <strain evidence="1 2">ALL</strain>
    </source>
</reference>
<name>A0A4U5PIV7_STECR</name>
<dbReference type="Gene3D" id="1.10.246.140">
    <property type="match status" value="1"/>
</dbReference>
<gene>
    <name evidence="1" type="ORF">L596_010516</name>
</gene>
<dbReference type="Pfam" id="PF10163">
    <property type="entry name" value="EnY2"/>
    <property type="match status" value="1"/>
</dbReference>